<evidence type="ECO:0000256" key="1">
    <source>
        <dbReference type="ARBA" id="ARBA00006817"/>
    </source>
</evidence>
<organism evidence="3 4">
    <name type="scientific">Antrihabitans cavernicola</name>
    <dbReference type="NCBI Taxonomy" id="2495913"/>
    <lineage>
        <taxon>Bacteria</taxon>
        <taxon>Bacillati</taxon>
        <taxon>Actinomycetota</taxon>
        <taxon>Actinomycetes</taxon>
        <taxon>Mycobacteriales</taxon>
        <taxon>Nocardiaceae</taxon>
        <taxon>Antrihabitans</taxon>
    </lineage>
</organism>
<dbReference type="EMBL" id="VLNY01000010">
    <property type="protein sequence ID" value="KAA0021410.1"/>
    <property type="molecule type" value="Genomic_DNA"/>
</dbReference>
<dbReference type="Proteomes" id="UP000322244">
    <property type="component" value="Unassembled WGS sequence"/>
</dbReference>
<dbReference type="AlphaFoldDB" id="A0A5A7S5G0"/>
<dbReference type="RefSeq" id="WP_149431914.1">
    <property type="nucleotide sequence ID" value="NZ_VLNY01000010.1"/>
</dbReference>
<sequence length="172" mass="19776">MTEYCAFEEPNTLRIERDLRGPIERVWQFLTEPERRKTWMSAGEIEPRVGGQVEHVFRNAELIGEATEPVDEYRFGGRVLAYEPPRLLAYTWDRGSDVTFELTPVGDRVRLVVTHRRIADRDGLVGYGSGWHAHLDLLVHRLADDTPTYDFQAGMAALQAEYAQRFRVEAPS</sequence>
<keyword evidence="4" id="KW-1185">Reference proteome</keyword>
<name>A0A5A7S5G0_9NOCA</name>
<feature type="domain" description="Activator of Hsp90 ATPase homologue 1/2-like C-terminal" evidence="2">
    <location>
        <begin position="22"/>
        <end position="142"/>
    </location>
</feature>
<dbReference type="Pfam" id="PF08327">
    <property type="entry name" value="AHSA1"/>
    <property type="match status" value="1"/>
</dbReference>
<evidence type="ECO:0000313" key="3">
    <source>
        <dbReference type="EMBL" id="KAA0021410.1"/>
    </source>
</evidence>
<accession>A0A5A7S5G0</accession>
<dbReference type="InterPro" id="IPR023393">
    <property type="entry name" value="START-like_dom_sf"/>
</dbReference>
<dbReference type="SUPFAM" id="SSF55961">
    <property type="entry name" value="Bet v1-like"/>
    <property type="match status" value="1"/>
</dbReference>
<reference evidence="3 4" key="1">
    <citation type="submission" date="2019-07" db="EMBL/GenBank/DDBJ databases">
        <title>Rhodococcus cavernicolus sp. nov., isolated from a cave.</title>
        <authorList>
            <person name="Lee S.D."/>
        </authorList>
    </citation>
    <scope>NUCLEOTIDE SEQUENCE [LARGE SCALE GENOMIC DNA]</scope>
    <source>
        <strain evidence="3 4">C1-24</strain>
    </source>
</reference>
<protein>
    <submittedName>
        <fullName evidence="3">SRPBCC family protein</fullName>
    </submittedName>
</protein>
<evidence type="ECO:0000313" key="4">
    <source>
        <dbReference type="Proteomes" id="UP000322244"/>
    </source>
</evidence>
<dbReference type="OrthoDB" id="9803476at2"/>
<comment type="similarity">
    <text evidence="1">Belongs to the AHA1 family.</text>
</comment>
<dbReference type="CDD" id="cd08899">
    <property type="entry name" value="SRPBCC_CalC_Aha1-like_6"/>
    <property type="match status" value="1"/>
</dbReference>
<evidence type="ECO:0000259" key="2">
    <source>
        <dbReference type="Pfam" id="PF08327"/>
    </source>
</evidence>
<gene>
    <name evidence="3" type="ORF">FOY51_19415</name>
</gene>
<dbReference type="Gene3D" id="3.30.530.20">
    <property type="match status" value="1"/>
</dbReference>
<proteinExistence type="inferred from homology"/>
<comment type="caution">
    <text evidence="3">The sequence shown here is derived from an EMBL/GenBank/DDBJ whole genome shotgun (WGS) entry which is preliminary data.</text>
</comment>
<dbReference type="InterPro" id="IPR013538">
    <property type="entry name" value="ASHA1/2-like_C"/>
</dbReference>